<dbReference type="KEGG" id="rsin:B6N60_00416"/>
<keyword evidence="2" id="KW-1185">Reference proteome</keyword>
<name>A0A975T439_9NOST</name>
<sequence length="34" mass="3937">MFADLYSFLLHEKMKEIAMKQVTGKPARSWGKPP</sequence>
<gene>
    <name evidence="1" type="ORF">B6N60_00416</name>
</gene>
<dbReference type="Proteomes" id="UP000683511">
    <property type="component" value="Chromosome"/>
</dbReference>
<evidence type="ECO:0000313" key="1">
    <source>
        <dbReference type="EMBL" id="QXE21739.1"/>
    </source>
</evidence>
<evidence type="ECO:0000313" key="2">
    <source>
        <dbReference type="Proteomes" id="UP000683511"/>
    </source>
</evidence>
<reference evidence="1" key="1">
    <citation type="submission" date="2017-04" db="EMBL/GenBank/DDBJ databases">
        <title>Genome deletions in a multicellular cyanobacterial endosymbiont for morphological adaptation in marine diatoms.</title>
        <authorList>
            <person name="Wang Y."/>
            <person name="Gao H."/>
            <person name="Li R."/>
            <person name="Xu X."/>
        </authorList>
    </citation>
    <scope>NUCLEOTIDE SEQUENCE</scope>
    <source>
        <strain evidence="1">FACHB 800</strain>
    </source>
</reference>
<dbReference type="EMBL" id="CP021056">
    <property type="protein sequence ID" value="QXE21739.1"/>
    <property type="molecule type" value="Genomic_DNA"/>
</dbReference>
<organism evidence="1 2">
    <name type="scientific">Richelia sinica FACHB-800</name>
    <dbReference type="NCBI Taxonomy" id="1357546"/>
    <lineage>
        <taxon>Bacteria</taxon>
        <taxon>Bacillati</taxon>
        <taxon>Cyanobacteriota</taxon>
        <taxon>Cyanophyceae</taxon>
        <taxon>Nostocales</taxon>
        <taxon>Nostocaceae</taxon>
        <taxon>Richelia</taxon>
    </lineage>
</organism>
<proteinExistence type="predicted"/>
<accession>A0A975T439</accession>
<dbReference type="AlphaFoldDB" id="A0A975T439"/>
<protein>
    <submittedName>
        <fullName evidence="1">Uncharacterized protein</fullName>
    </submittedName>
</protein>